<evidence type="ECO:0000256" key="1">
    <source>
        <dbReference type="SAM" id="MobiDB-lite"/>
    </source>
</evidence>
<accession>G7Y9K5</accession>
<organism evidence="2 3">
    <name type="scientific">Clonorchis sinensis</name>
    <name type="common">Chinese liver fluke</name>
    <dbReference type="NCBI Taxonomy" id="79923"/>
    <lineage>
        <taxon>Eukaryota</taxon>
        <taxon>Metazoa</taxon>
        <taxon>Spiralia</taxon>
        <taxon>Lophotrochozoa</taxon>
        <taxon>Platyhelminthes</taxon>
        <taxon>Trematoda</taxon>
        <taxon>Digenea</taxon>
        <taxon>Opisthorchiida</taxon>
        <taxon>Opisthorchiata</taxon>
        <taxon>Opisthorchiidae</taxon>
        <taxon>Clonorchis</taxon>
    </lineage>
</organism>
<keyword evidence="3" id="KW-1185">Reference proteome</keyword>
<proteinExistence type="predicted"/>
<dbReference type="EMBL" id="DF142974">
    <property type="protein sequence ID" value="GAA49640.1"/>
    <property type="molecule type" value="Genomic_DNA"/>
</dbReference>
<evidence type="ECO:0000313" key="3">
    <source>
        <dbReference type="Proteomes" id="UP000008909"/>
    </source>
</evidence>
<evidence type="ECO:0000313" key="2">
    <source>
        <dbReference type="EMBL" id="GAA49640.1"/>
    </source>
</evidence>
<gene>
    <name evidence="2" type="ORF">CLF_103343</name>
</gene>
<reference key="2">
    <citation type="submission" date="2011-10" db="EMBL/GenBank/DDBJ databases">
        <title>The genome and transcriptome sequence of Clonorchis sinensis provide insights into the carcinogenic liver fluke.</title>
        <authorList>
            <person name="Wang X."/>
            <person name="Huang Y."/>
            <person name="Chen W."/>
            <person name="Liu H."/>
            <person name="Guo L."/>
            <person name="Chen Y."/>
            <person name="Luo F."/>
            <person name="Zhou W."/>
            <person name="Sun J."/>
            <person name="Mao Q."/>
            <person name="Liang P."/>
            <person name="Zhou C."/>
            <person name="Tian Y."/>
            <person name="Men J."/>
            <person name="Lv X."/>
            <person name="Huang L."/>
            <person name="Zhou J."/>
            <person name="Hu Y."/>
            <person name="Li R."/>
            <person name="Zhang F."/>
            <person name="Lei H."/>
            <person name="Li X."/>
            <person name="Hu X."/>
            <person name="Liang C."/>
            <person name="Xu J."/>
            <person name="Wu Z."/>
            <person name="Yu X."/>
        </authorList>
    </citation>
    <scope>NUCLEOTIDE SEQUENCE</scope>
    <source>
        <strain>Henan</strain>
    </source>
</reference>
<name>G7Y9K5_CLOSI</name>
<dbReference type="AlphaFoldDB" id="G7Y9K5"/>
<dbReference type="Proteomes" id="UP000008909">
    <property type="component" value="Unassembled WGS sequence"/>
</dbReference>
<protein>
    <submittedName>
        <fullName evidence="2">Uncharacterized protein</fullName>
    </submittedName>
</protein>
<sequence length="483" mass="54962">MSPRLVTTFATESPSSTNRIPVIVPSGIVLKTANKRIPVKGQTTLRTPLKRCRIRRWTVLDERQGQKRERERDGNTEILERLKAVEVNDACGIGVCMHPIIGKVGKQVRIRNLVKRLRYTKSNHTHEKSPNTKTKPAYPSQYPGGYTDPAQPGLPSRYPGTAEAPPNPYYYGYGTTSIDFSELLCTLLFLVSIPRINKSDHSRYVSLRTQTPFTENNRDFFGLEERSFHERTNRSHDQTITTILQFQILVRQNSNKVRLISQCDNQSFLKDVTWKFVMHLNRVRMLWGFSLALCRPDVSSGVFLLSRRNAHRPQSSKQQRCNGRSNRKSNGITIGRSRLLVSTSVPVRKRAIPSPSIKHKLLCNAVTERQNGARFALTGLFRLVRTKAGNHGFEVSLKLLAMSGLKRWTPDVLNERVVTTTSAYDGWARTCPRRIVEGDGRKCRSSNVNRQSEPHCRELPYPIPKRVMTKTVVYIVADVAIEK</sequence>
<reference evidence="2" key="1">
    <citation type="journal article" date="2011" name="Genome Biol.">
        <title>The draft genome of the carcinogenic human liver fluke Clonorchis sinensis.</title>
        <authorList>
            <person name="Wang X."/>
            <person name="Chen W."/>
            <person name="Huang Y."/>
            <person name="Sun J."/>
            <person name="Men J."/>
            <person name="Liu H."/>
            <person name="Luo F."/>
            <person name="Guo L."/>
            <person name="Lv X."/>
            <person name="Deng C."/>
            <person name="Zhou C."/>
            <person name="Fan Y."/>
            <person name="Li X."/>
            <person name="Huang L."/>
            <person name="Hu Y."/>
            <person name="Liang C."/>
            <person name="Hu X."/>
            <person name="Xu J."/>
            <person name="Yu X."/>
        </authorList>
    </citation>
    <scope>NUCLEOTIDE SEQUENCE [LARGE SCALE GENOMIC DNA]</scope>
    <source>
        <strain evidence="2">Henan</strain>
    </source>
</reference>
<feature type="region of interest" description="Disordered" evidence="1">
    <location>
        <begin position="119"/>
        <end position="161"/>
    </location>
</feature>
<feature type="region of interest" description="Disordered" evidence="1">
    <location>
        <begin position="309"/>
        <end position="330"/>
    </location>
</feature>
<feature type="compositionally biased region" description="Polar residues" evidence="1">
    <location>
        <begin position="312"/>
        <end position="330"/>
    </location>
</feature>